<sequence length="143" mass="16364">MTTSDKGIPIHLKLTGLGNIPARPFSSSPSIKSFLFHAKKHKISPTPAETIHQVLIFRRVFPSLSLLLEKETILPLEEMELICTRRHRLSTPPRDPSSKVFSALPPRPSREPLDVELQRRDLNFKGCDRWGYWSEVGRRVKSL</sequence>
<dbReference type="AlphaFoldDB" id="A0A8T0EXF7"/>
<feature type="region of interest" description="Disordered" evidence="1">
    <location>
        <begin position="87"/>
        <end position="108"/>
    </location>
</feature>
<gene>
    <name evidence="2" type="ORF">HNY73_015629</name>
</gene>
<accession>A0A8T0EXF7</accession>
<dbReference type="Proteomes" id="UP000807504">
    <property type="component" value="Unassembled WGS sequence"/>
</dbReference>
<reference evidence="2" key="1">
    <citation type="journal article" date="2020" name="bioRxiv">
        <title>Chromosome-level reference genome of the European wasp spider Argiope bruennichi: a resource for studies on range expansion and evolutionary adaptation.</title>
        <authorList>
            <person name="Sheffer M.M."/>
            <person name="Hoppe A."/>
            <person name="Krehenwinkel H."/>
            <person name="Uhl G."/>
            <person name="Kuss A.W."/>
            <person name="Jensen L."/>
            <person name="Jensen C."/>
            <person name="Gillespie R.G."/>
            <person name="Hoff K.J."/>
            <person name="Prost S."/>
        </authorList>
    </citation>
    <scope>NUCLEOTIDE SEQUENCE</scope>
</reference>
<comment type="caution">
    <text evidence="2">The sequence shown here is derived from an EMBL/GenBank/DDBJ whole genome shotgun (WGS) entry which is preliminary data.</text>
</comment>
<reference evidence="2" key="2">
    <citation type="submission" date="2020-06" db="EMBL/GenBank/DDBJ databases">
        <authorList>
            <person name="Sheffer M."/>
        </authorList>
    </citation>
    <scope>NUCLEOTIDE SEQUENCE</scope>
</reference>
<organism evidence="2 3">
    <name type="scientific">Argiope bruennichi</name>
    <name type="common">Wasp spider</name>
    <name type="synonym">Aranea bruennichi</name>
    <dbReference type="NCBI Taxonomy" id="94029"/>
    <lineage>
        <taxon>Eukaryota</taxon>
        <taxon>Metazoa</taxon>
        <taxon>Ecdysozoa</taxon>
        <taxon>Arthropoda</taxon>
        <taxon>Chelicerata</taxon>
        <taxon>Arachnida</taxon>
        <taxon>Araneae</taxon>
        <taxon>Araneomorphae</taxon>
        <taxon>Entelegynae</taxon>
        <taxon>Araneoidea</taxon>
        <taxon>Araneidae</taxon>
        <taxon>Argiope</taxon>
    </lineage>
</organism>
<proteinExistence type="predicted"/>
<evidence type="ECO:0000256" key="1">
    <source>
        <dbReference type="SAM" id="MobiDB-lite"/>
    </source>
</evidence>
<evidence type="ECO:0000313" key="2">
    <source>
        <dbReference type="EMBL" id="KAF8778955.1"/>
    </source>
</evidence>
<dbReference type="EMBL" id="JABXBU010002072">
    <property type="protein sequence ID" value="KAF8778955.1"/>
    <property type="molecule type" value="Genomic_DNA"/>
</dbReference>
<evidence type="ECO:0000313" key="3">
    <source>
        <dbReference type="Proteomes" id="UP000807504"/>
    </source>
</evidence>
<keyword evidence="3" id="KW-1185">Reference proteome</keyword>
<protein>
    <submittedName>
        <fullName evidence="2">Uncharacterized protein</fullName>
    </submittedName>
</protein>
<name>A0A8T0EXF7_ARGBR</name>